<feature type="compositionally biased region" description="Pro residues" evidence="1">
    <location>
        <begin position="239"/>
        <end position="250"/>
    </location>
</feature>
<reference evidence="2 3" key="1">
    <citation type="submission" date="2019-02" db="EMBL/GenBank/DDBJ databases">
        <title>Genome sequencing of the rare red list fungi Phlebia centrifuga.</title>
        <authorList>
            <person name="Buettner E."/>
            <person name="Kellner H."/>
        </authorList>
    </citation>
    <scope>NUCLEOTIDE SEQUENCE [LARGE SCALE GENOMIC DNA]</scope>
    <source>
        <strain evidence="2 3">DSM 108282</strain>
    </source>
</reference>
<feature type="compositionally biased region" description="Low complexity" evidence="1">
    <location>
        <begin position="270"/>
        <end position="293"/>
    </location>
</feature>
<evidence type="ECO:0000313" key="3">
    <source>
        <dbReference type="Proteomes" id="UP000309038"/>
    </source>
</evidence>
<dbReference type="EMBL" id="SGPJ01000017">
    <property type="protein sequence ID" value="THH01739.1"/>
    <property type="molecule type" value="Genomic_DNA"/>
</dbReference>
<feature type="region of interest" description="Disordered" evidence="1">
    <location>
        <begin position="192"/>
        <end position="335"/>
    </location>
</feature>
<organism evidence="2 3">
    <name type="scientific">Hermanssonia centrifuga</name>
    <dbReference type="NCBI Taxonomy" id="98765"/>
    <lineage>
        <taxon>Eukaryota</taxon>
        <taxon>Fungi</taxon>
        <taxon>Dikarya</taxon>
        <taxon>Basidiomycota</taxon>
        <taxon>Agaricomycotina</taxon>
        <taxon>Agaricomycetes</taxon>
        <taxon>Polyporales</taxon>
        <taxon>Meruliaceae</taxon>
        <taxon>Hermanssonia</taxon>
    </lineage>
</organism>
<dbReference type="Proteomes" id="UP000309038">
    <property type="component" value="Unassembled WGS sequence"/>
</dbReference>
<gene>
    <name evidence="2" type="ORF">EW026_g1018</name>
</gene>
<feature type="compositionally biased region" description="Polar residues" evidence="1">
    <location>
        <begin position="305"/>
        <end position="321"/>
    </location>
</feature>
<evidence type="ECO:0000256" key="1">
    <source>
        <dbReference type="SAM" id="MobiDB-lite"/>
    </source>
</evidence>
<dbReference type="Pfam" id="PF01803">
    <property type="entry name" value="LIM_bind"/>
    <property type="match status" value="1"/>
</dbReference>
<dbReference type="InterPro" id="IPR029005">
    <property type="entry name" value="LIM-bd/SEUSS"/>
</dbReference>
<dbReference type="PANTHER" id="PTHR10378">
    <property type="entry name" value="LIM DOMAIN-BINDING PROTEIN"/>
    <property type="match status" value="1"/>
</dbReference>
<protein>
    <submittedName>
        <fullName evidence="2">Uncharacterized protein</fullName>
    </submittedName>
</protein>
<feature type="compositionally biased region" description="Gly residues" evidence="1">
    <location>
        <begin position="204"/>
        <end position="218"/>
    </location>
</feature>
<comment type="caution">
    <text evidence="2">The sequence shown here is derived from an EMBL/GenBank/DDBJ whole genome shotgun (WGS) entry which is preliminary data.</text>
</comment>
<keyword evidence="3" id="KW-1185">Reference proteome</keyword>
<sequence>MSVNIHGARERIISGNRAIVECTHATWTFNFINGYVVTLHGPLTAHIAAVLPNHLPPDQRGPPDQPWAWRFEKLQFDAIRHEKYLSIAVIRSLRISNSPATPHLHSQQLMNGTGMAQQEEEDRRYDDMHYIIDMARLPMEPVNAFGIPQATMRCLELAESVSQMTDLITYANAKGMGPRDSLRAFAAELRKNQGGGMPNASGSGQHGPPGAPGGGPGLNGLHAMASSSALYGGAQPNAPAQPPSSLPPQNGPLTGTPKQSKAVPPLQPQASGSGSTAPVSASTPTSTTAGMTPALPPSTLKRKATTQSDTASPTTGNSEQGSGKRPARKRRTQGG</sequence>
<dbReference type="AlphaFoldDB" id="A0A4S4KSV7"/>
<name>A0A4S4KSV7_9APHY</name>
<accession>A0A4S4KSV7</accession>
<evidence type="ECO:0000313" key="2">
    <source>
        <dbReference type="EMBL" id="THH01739.1"/>
    </source>
</evidence>
<feature type="compositionally biased region" description="Basic residues" evidence="1">
    <location>
        <begin position="325"/>
        <end position="335"/>
    </location>
</feature>
<proteinExistence type="predicted"/>